<name>A0ABP0KC80_9DINO</name>
<dbReference type="GO" id="GO:0034220">
    <property type="term" value="P:monoatomic ion transmembrane transport"/>
    <property type="evidence" value="ECO:0007669"/>
    <property type="project" value="UniProtKB-KW"/>
</dbReference>
<evidence type="ECO:0000256" key="10">
    <source>
        <dbReference type="ARBA" id="ARBA00023065"/>
    </source>
</evidence>
<gene>
    <name evidence="16" type="ORF">SCF082_LOCUS16567</name>
    <name evidence="17" type="ORF">SCF082_LOCUS16612</name>
</gene>
<keyword evidence="9 14" id="KW-1133">Transmembrane helix</keyword>
<dbReference type="PRINTS" id="PR00169">
    <property type="entry name" value="KCHANNEL"/>
</dbReference>
<dbReference type="Proteomes" id="UP001642464">
    <property type="component" value="Unassembled WGS sequence"/>
</dbReference>
<dbReference type="Pfam" id="PF00520">
    <property type="entry name" value="Ion_trans"/>
    <property type="match status" value="1"/>
</dbReference>
<dbReference type="PROSITE" id="PS50222">
    <property type="entry name" value="EF_HAND_2"/>
    <property type="match status" value="2"/>
</dbReference>
<evidence type="ECO:0000256" key="5">
    <source>
        <dbReference type="ARBA" id="ARBA00022826"/>
    </source>
</evidence>
<dbReference type="Gene3D" id="1.10.238.10">
    <property type="entry name" value="EF-hand"/>
    <property type="match status" value="1"/>
</dbReference>
<feature type="domain" description="EF-hand" evidence="15">
    <location>
        <begin position="442"/>
        <end position="477"/>
    </location>
</feature>
<dbReference type="InterPro" id="IPR027359">
    <property type="entry name" value="Volt_channel_dom_sf"/>
</dbReference>
<keyword evidence="11 14" id="KW-0472">Membrane</keyword>
<keyword evidence="6" id="KW-0106">Calcium</keyword>
<dbReference type="Gene3D" id="1.20.120.350">
    <property type="entry name" value="Voltage-gated potassium channels. Chain C"/>
    <property type="match status" value="1"/>
</dbReference>
<evidence type="ECO:0000313" key="17">
    <source>
        <dbReference type="EMBL" id="CAK9024419.1"/>
    </source>
</evidence>
<evidence type="ECO:0000256" key="12">
    <source>
        <dbReference type="ARBA" id="ARBA00023303"/>
    </source>
</evidence>
<feature type="compositionally biased region" description="Polar residues" evidence="13">
    <location>
        <begin position="94"/>
        <end position="125"/>
    </location>
</feature>
<feature type="compositionally biased region" description="Basic and acidic residues" evidence="13">
    <location>
        <begin position="72"/>
        <end position="89"/>
    </location>
</feature>
<reference evidence="17 18" key="1">
    <citation type="submission" date="2024-02" db="EMBL/GenBank/DDBJ databases">
        <authorList>
            <person name="Chen Y."/>
            <person name="Shah S."/>
            <person name="Dougan E. K."/>
            <person name="Thang M."/>
            <person name="Chan C."/>
        </authorList>
    </citation>
    <scope>NUCLEOTIDE SEQUENCE [LARGE SCALE GENOMIC DNA]</scope>
</reference>
<sequence length="547" mass="61510">MALPKLPNLIEEPSESSPFAEIEAKLDRIAEQVDHCLACLSEASSRSEVEARRFPRTSLRLNEGVNGPGSFRSEEPHGILPNGHEESSRPRRPSNFSMNSFVQRPPSKTTTTSRAQNSRMGSKNSRVGAGSSVLGAGKSIRGSRLRERSLPADLQSAWQKHAQTLMTLEVSRAPLLRLQGERSRWDSLWELLDDPDSSRPAYWISQFLKVMVITGLVISQVQTGEEPMISAHLAACVETTFDVVFFVEFCCRIMTAPSKRSYVLDPLNWADLFSAAGLPLRASVGFLVYPALQEKRNVQLILLLFLPIVRFLKLLRYFETFRLLIHAARSAIDALPVLVYIMIVITLVAATAIYLVESRGNIPTMHHSLWLAIVTMTTVGYGDYYPTSLLGYIAASILTFVSVLFLALPVGIIGNEFTACWQSRHQVLLKTRVRKCLLKWGYTARDLQVLIQYVDVDEDGFLTLSEFLELIQQMRVGISLEHAVDLFILFDTDQNGQIDHAEFLRQIFPEEYVQDATRQTIQNAGQRINDALQHLEAVRRSDSTELE</sequence>
<evidence type="ECO:0000256" key="2">
    <source>
        <dbReference type="ARBA" id="ARBA00022448"/>
    </source>
</evidence>
<accession>A0ABP0KC80</accession>
<dbReference type="InterPro" id="IPR018247">
    <property type="entry name" value="EF_Hand_1_Ca_BS"/>
</dbReference>
<evidence type="ECO:0000256" key="6">
    <source>
        <dbReference type="ARBA" id="ARBA00022837"/>
    </source>
</evidence>
<evidence type="ECO:0000256" key="13">
    <source>
        <dbReference type="SAM" id="MobiDB-lite"/>
    </source>
</evidence>
<dbReference type="Gene3D" id="1.10.287.70">
    <property type="match status" value="1"/>
</dbReference>
<organism evidence="17 18">
    <name type="scientific">Durusdinium trenchii</name>
    <dbReference type="NCBI Taxonomy" id="1381693"/>
    <lineage>
        <taxon>Eukaryota</taxon>
        <taxon>Sar</taxon>
        <taxon>Alveolata</taxon>
        <taxon>Dinophyceae</taxon>
        <taxon>Suessiales</taxon>
        <taxon>Symbiodiniaceae</taxon>
        <taxon>Durusdinium</taxon>
    </lineage>
</organism>
<keyword evidence="10" id="KW-0406">Ion transport</keyword>
<keyword evidence="18" id="KW-1185">Reference proteome</keyword>
<evidence type="ECO:0000259" key="15">
    <source>
        <dbReference type="PROSITE" id="PS50222"/>
    </source>
</evidence>
<dbReference type="CDD" id="cd00051">
    <property type="entry name" value="EFh"/>
    <property type="match status" value="1"/>
</dbReference>
<keyword evidence="3" id="KW-0633">Potassium transport</keyword>
<dbReference type="Pfam" id="PF13499">
    <property type="entry name" value="EF-hand_7"/>
    <property type="match status" value="1"/>
</dbReference>
<dbReference type="PANTHER" id="PTHR11537">
    <property type="entry name" value="VOLTAGE-GATED POTASSIUM CHANNEL"/>
    <property type="match status" value="1"/>
</dbReference>
<evidence type="ECO:0000313" key="16">
    <source>
        <dbReference type="EMBL" id="CAK9024301.1"/>
    </source>
</evidence>
<evidence type="ECO:0000313" key="18">
    <source>
        <dbReference type="Proteomes" id="UP001642464"/>
    </source>
</evidence>
<evidence type="ECO:0000256" key="4">
    <source>
        <dbReference type="ARBA" id="ARBA00022692"/>
    </source>
</evidence>
<feature type="transmembrane region" description="Helical" evidence="14">
    <location>
        <begin position="392"/>
        <end position="414"/>
    </location>
</feature>
<evidence type="ECO:0000256" key="3">
    <source>
        <dbReference type="ARBA" id="ARBA00022538"/>
    </source>
</evidence>
<feature type="transmembrane region" description="Helical" evidence="14">
    <location>
        <begin position="338"/>
        <end position="356"/>
    </location>
</feature>
<evidence type="ECO:0000256" key="9">
    <source>
        <dbReference type="ARBA" id="ARBA00022989"/>
    </source>
</evidence>
<evidence type="ECO:0000256" key="11">
    <source>
        <dbReference type="ARBA" id="ARBA00023136"/>
    </source>
</evidence>
<dbReference type="PANTHER" id="PTHR11537:SF254">
    <property type="entry name" value="POTASSIUM VOLTAGE-GATED CHANNEL PROTEIN SHAB"/>
    <property type="match status" value="1"/>
</dbReference>
<dbReference type="InterPro" id="IPR002048">
    <property type="entry name" value="EF_hand_dom"/>
</dbReference>
<dbReference type="PROSITE" id="PS00018">
    <property type="entry name" value="EF_HAND_1"/>
    <property type="match status" value="2"/>
</dbReference>
<dbReference type="SUPFAM" id="SSF81324">
    <property type="entry name" value="Voltage-gated potassium channels"/>
    <property type="match status" value="1"/>
</dbReference>
<dbReference type="EMBL" id="CAXAMM010010879">
    <property type="protein sequence ID" value="CAK9024419.1"/>
    <property type="molecule type" value="Genomic_DNA"/>
</dbReference>
<feature type="transmembrane region" description="Helical" evidence="14">
    <location>
        <begin position="368"/>
        <end position="386"/>
    </location>
</feature>
<dbReference type="EMBL" id="CAXAMM010010824">
    <property type="protein sequence ID" value="CAK9024301.1"/>
    <property type="molecule type" value="Genomic_DNA"/>
</dbReference>
<dbReference type="InterPro" id="IPR011992">
    <property type="entry name" value="EF-hand-dom_pair"/>
</dbReference>
<keyword evidence="7" id="KW-0851">Voltage-gated channel</keyword>
<evidence type="ECO:0000256" key="8">
    <source>
        <dbReference type="ARBA" id="ARBA00022958"/>
    </source>
</evidence>
<evidence type="ECO:0000256" key="1">
    <source>
        <dbReference type="ARBA" id="ARBA00004141"/>
    </source>
</evidence>
<feature type="domain" description="EF-hand" evidence="15">
    <location>
        <begin position="478"/>
        <end position="513"/>
    </location>
</feature>
<dbReference type="InterPro" id="IPR028325">
    <property type="entry name" value="VG_K_chnl"/>
</dbReference>
<keyword evidence="5" id="KW-0631">Potassium channel</keyword>
<keyword evidence="12 17" id="KW-0407">Ion channel</keyword>
<comment type="subcellular location">
    <subcellularLocation>
        <location evidence="1">Membrane</location>
        <topology evidence="1">Multi-pass membrane protein</topology>
    </subcellularLocation>
</comment>
<comment type="caution">
    <text evidence="17">The sequence shown here is derived from an EMBL/GenBank/DDBJ whole genome shotgun (WGS) entry which is preliminary data.</text>
</comment>
<keyword evidence="2" id="KW-0813">Transport</keyword>
<evidence type="ECO:0000256" key="14">
    <source>
        <dbReference type="SAM" id="Phobius"/>
    </source>
</evidence>
<keyword evidence="4 14" id="KW-0812">Transmembrane</keyword>
<protein>
    <submittedName>
        <fullName evidence="17">Potassium voltage-gated channel subfamily B member 1 (Voltage-gated potassium channel subunit Kv2.1)</fullName>
    </submittedName>
</protein>
<evidence type="ECO:0000256" key="7">
    <source>
        <dbReference type="ARBA" id="ARBA00022882"/>
    </source>
</evidence>
<feature type="region of interest" description="Disordered" evidence="13">
    <location>
        <begin position="60"/>
        <end position="142"/>
    </location>
</feature>
<proteinExistence type="predicted"/>
<keyword evidence="8" id="KW-0630">Potassium</keyword>
<dbReference type="SMART" id="SM00054">
    <property type="entry name" value="EFh"/>
    <property type="match status" value="2"/>
</dbReference>
<dbReference type="InterPro" id="IPR005821">
    <property type="entry name" value="Ion_trans_dom"/>
</dbReference>
<dbReference type="SUPFAM" id="SSF47473">
    <property type="entry name" value="EF-hand"/>
    <property type="match status" value="1"/>
</dbReference>